<evidence type="ECO:0000256" key="2">
    <source>
        <dbReference type="ARBA" id="ARBA00022980"/>
    </source>
</evidence>
<dbReference type="Gene3D" id="2.40.50.140">
    <property type="entry name" value="Nucleic acid-binding proteins"/>
    <property type="match status" value="1"/>
</dbReference>
<feature type="domain" description="Large ribosomal subunit protein uL2 C-terminal" evidence="6">
    <location>
        <begin position="117"/>
        <end position="247"/>
    </location>
</feature>
<reference evidence="8 9" key="1">
    <citation type="journal article" date="2016" name="Nat. Commun.">
        <title>Thousands of microbial genomes shed light on interconnected biogeochemical processes in an aquifer system.</title>
        <authorList>
            <person name="Anantharaman K."/>
            <person name="Brown C.T."/>
            <person name="Hug L.A."/>
            <person name="Sharon I."/>
            <person name="Castelle C.J."/>
            <person name="Probst A.J."/>
            <person name="Thomas B.C."/>
            <person name="Singh A."/>
            <person name="Wilkins M.J."/>
            <person name="Karaoz U."/>
            <person name="Brodie E.L."/>
            <person name="Williams K.H."/>
            <person name="Hubbard S.S."/>
            <person name="Banfield J.F."/>
        </authorList>
    </citation>
    <scope>NUCLEOTIDE SEQUENCE [LARGE SCALE GENOMIC DNA]</scope>
</reference>
<dbReference type="Proteomes" id="UP000178849">
    <property type="component" value="Unassembled WGS sequence"/>
</dbReference>
<dbReference type="InterPro" id="IPR022666">
    <property type="entry name" value="Ribosomal_uL2_RNA-bd_dom"/>
</dbReference>
<dbReference type="SUPFAM" id="SSF50104">
    <property type="entry name" value="Translation proteins SH3-like domain"/>
    <property type="match status" value="1"/>
</dbReference>
<evidence type="ECO:0000256" key="1">
    <source>
        <dbReference type="ARBA" id="ARBA00005636"/>
    </source>
</evidence>
<dbReference type="EMBL" id="MHKL01000027">
    <property type="protein sequence ID" value="OGY89089.1"/>
    <property type="molecule type" value="Genomic_DNA"/>
</dbReference>
<protein>
    <recommendedName>
        <fullName evidence="4">50S ribosomal protein L2</fullName>
    </recommendedName>
</protein>
<dbReference type="GO" id="GO:0015934">
    <property type="term" value="C:large ribosomal subunit"/>
    <property type="evidence" value="ECO:0007669"/>
    <property type="project" value="InterPro"/>
</dbReference>
<dbReference type="InterPro" id="IPR014726">
    <property type="entry name" value="Ribosomal_uL2_dom3"/>
</dbReference>
<comment type="similarity">
    <text evidence="1">Belongs to the universal ribosomal protein uL2 family.</text>
</comment>
<dbReference type="InterPro" id="IPR022669">
    <property type="entry name" value="Ribosomal_uL2_C"/>
</dbReference>
<evidence type="ECO:0000313" key="9">
    <source>
        <dbReference type="Proteomes" id="UP000178849"/>
    </source>
</evidence>
<evidence type="ECO:0000256" key="3">
    <source>
        <dbReference type="ARBA" id="ARBA00023274"/>
    </source>
</evidence>
<name>A0A1G2BKQ0_9BACT</name>
<keyword evidence="3" id="KW-0687">Ribonucleoprotein</keyword>
<dbReference type="PANTHER" id="PTHR13691:SF5">
    <property type="entry name" value="LARGE RIBOSOMAL SUBUNIT PROTEIN UL2M"/>
    <property type="match status" value="1"/>
</dbReference>
<dbReference type="GO" id="GO:0016740">
    <property type="term" value="F:transferase activity"/>
    <property type="evidence" value="ECO:0007669"/>
    <property type="project" value="InterPro"/>
</dbReference>
<dbReference type="Gene3D" id="2.30.30.30">
    <property type="match status" value="1"/>
</dbReference>
<dbReference type="AlphaFoldDB" id="A0A1G2BKQ0"/>
<evidence type="ECO:0000256" key="4">
    <source>
        <dbReference type="ARBA" id="ARBA00035459"/>
    </source>
</evidence>
<dbReference type="Pfam" id="PF03947">
    <property type="entry name" value="Ribosomal_L2_C"/>
    <property type="match status" value="1"/>
</dbReference>
<proteinExistence type="inferred from homology"/>
<organism evidence="8 9">
    <name type="scientific">Candidatus Komeilibacteria bacterium RIFCSPLOWO2_01_FULL_45_10</name>
    <dbReference type="NCBI Taxonomy" id="1798550"/>
    <lineage>
        <taxon>Bacteria</taxon>
        <taxon>Candidatus Komeiliibacteriota</taxon>
    </lineage>
</organism>
<sequence>MTPAKRHTSVLDFTDLDKIRPLKSLIKAKQTGAGRNNLGKITVRHRGGGEKRKIRLVDFKRDKFDLPAKVVSLEYDPNRSANLALLAYADGEKRYILAPLDLKRGMTVISSKNNFQLQLGNAFPLALIPPGTAVHNVELESGKGGKLARAAGSSVVLQVLSGPYAQLKMPSSEVRLVPKECLATIGQVSNPDFINVRWGKAGRMRHRGIRPTVRGKAMNPVDHPHGGGEGHNPIGLKRGPMNVYGKKALGIK</sequence>
<feature type="domain" description="Large ribosomal subunit protein uL2 RNA-binding" evidence="7">
    <location>
        <begin position="34"/>
        <end position="110"/>
    </location>
</feature>
<comment type="caution">
    <text evidence="8">The sequence shown here is derived from an EMBL/GenBank/DDBJ whole genome shotgun (WGS) entry which is preliminary data.</text>
</comment>
<dbReference type="GO" id="GO:0002181">
    <property type="term" value="P:cytoplasmic translation"/>
    <property type="evidence" value="ECO:0007669"/>
    <property type="project" value="TreeGrafter"/>
</dbReference>
<dbReference type="Gene3D" id="4.10.950.10">
    <property type="entry name" value="Ribosomal protein L2, domain 3"/>
    <property type="match status" value="1"/>
</dbReference>
<feature type="non-terminal residue" evidence="8">
    <location>
        <position position="252"/>
    </location>
</feature>
<dbReference type="GO" id="GO:0003723">
    <property type="term" value="F:RNA binding"/>
    <property type="evidence" value="ECO:0007669"/>
    <property type="project" value="InterPro"/>
</dbReference>
<dbReference type="SMART" id="SM01383">
    <property type="entry name" value="Ribosomal_L2"/>
    <property type="match status" value="1"/>
</dbReference>
<accession>A0A1G2BKQ0</accession>
<dbReference type="NCBIfam" id="TIGR01171">
    <property type="entry name" value="rplB_bact"/>
    <property type="match status" value="1"/>
</dbReference>
<dbReference type="Pfam" id="PF00181">
    <property type="entry name" value="Ribosomal_L2_N"/>
    <property type="match status" value="1"/>
</dbReference>
<evidence type="ECO:0000259" key="6">
    <source>
        <dbReference type="SMART" id="SM01382"/>
    </source>
</evidence>
<evidence type="ECO:0000259" key="7">
    <source>
        <dbReference type="SMART" id="SM01383"/>
    </source>
</evidence>
<evidence type="ECO:0000313" key="8">
    <source>
        <dbReference type="EMBL" id="OGY89089.1"/>
    </source>
</evidence>
<dbReference type="InterPro" id="IPR005880">
    <property type="entry name" value="Ribosomal_uL2_bac/org-type"/>
</dbReference>
<dbReference type="InterPro" id="IPR014722">
    <property type="entry name" value="Rib_uL2_dom2"/>
</dbReference>
<dbReference type="InterPro" id="IPR008991">
    <property type="entry name" value="Translation_prot_SH3-like_sf"/>
</dbReference>
<dbReference type="GO" id="GO:0003735">
    <property type="term" value="F:structural constituent of ribosome"/>
    <property type="evidence" value="ECO:0007669"/>
    <property type="project" value="InterPro"/>
</dbReference>
<dbReference type="SMART" id="SM01382">
    <property type="entry name" value="Ribosomal_L2_C"/>
    <property type="match status" value="1"/>
</dbReference>
<dbReference type="InterPro" id="IPR002171">
    <property type="entry name" value="Ribosomal_uL2"/>
</dbReference>
<dbReference type="InterPro" id="IPR012340">
    <property type="entry name" value="NA-bd_OB-fold"/>
</dbReference>
<dbReference type="PIRSF" id="PIRSF002158">
    <property type="entry name" value="Ribosomal_L2"/>
    <property type="match status" value="1"/>
</dbReference>
<evidence type="ECO:0000256" key="5">
    <source>
        <dbReference type="SAM" id="MobiDB-lite"/>
    </source>
</evidence>
<gene>
    <name evidence="8" type="ORF">A2927_01720</name>
</gene>
<feature type="region of interest" description="Disordered" evidence="5">
    <location>
        <begin position="214"/>
        <end position="239"/>
    </location>
</feature>
<dbReference type="PANTHER" id="PTHR13691">
    <property type="entry name" value="RIBOSOMAL PROTEIN L2"/>
    <property type="match status" value="1"/>
</dbReference>
<dbReference type="SUPFAM" id="SSF50249">
    <property type="entry name" value="Nucleic acid-binding proteins"/>
    <property type="match status" value="1"/>
</dbReference>
<dbReference type="STRING" id="1798550.A2927_01720"/>
<keyword evidence="2 8" id="KW-0689">Ribosomal protein</keyword>
<dbReference type="FunFam" id="2.30.30.30:FF:000001">
    <property type="entry name" value="50S ribosomal protein L2"/>
    <property type="match status" value="1"/>
</dbReference>